<feature type="transmembrane region" description="Helical" evidence="6">
    <location>
        <begin position="293"/>
        <end position="318"/>
    </location>
</feature>
<keyword evidence="2" id="KW-1003">Cell membrane</keyword>
<keyword evidence="5 6" id="KW-0472">Membrane</keyword>
<dbReference type="RefSeq" id="WP_166587057.1">
    <property type="nucleotide sequence ID" value="NZ_WWEO01000044.1"/>
</dbReference>
<dbReference type="PANTHER" id="PTHR30572:SF18">
    <property type="entry name" value="ABC-TYPE MACROLIDE FAMILY EXPORT SYSTEM PERMEASE COMPONENT 2"/>
    <property type="match status" value="1"/>
</dbReference>
<evidence type="ECO:0000256" key="4">
    <source>
        <dbReference type="ARBA" id="ARBA00022989"/>
    </source>
</evidence>
<gene>
    <name evidence="9" type="ORF">GSY63_17070</name>
</gene>
<evidence type="ECO:0000313" key="9">
    <source>
        <dbReference type="EMBL" id="NCD71081.1"/>
    </source>
</evidence>
<feature type="transmembrane region" description="Helical" evidence="6">
    <location>
        <begin position="388"/>
        <end position="414"/>
    </location>
</feature>
<feature type="transmembrane region" description="Helical" evidence="6">
    <location>
        <begin position="339"/>
        <end position="368"/>
    </location>
</feature>
<keyword evidence="4 6" id="KW-1133">Transmembrane helix</keyword>
<dbReference type="Pfam" id="PF02687">
    <property type="entry name" value="FtsX"/>
    <property type="match status" value="2"/>
</dbReference>
<dbReference type="GO" id="GO:0005886">
    <property type="term" value="C:plasma membrane"/>
    <property type="evidence" value="ECO:0007669"/>
    <property type="project" value="UniProtKB-SubCell"/>
</dbReference>
<dbReference type="PANTHER" id="PTHR30572">
    <property type="entry name" value="MEMBRANE COMPONENT OF TRANSPORTER-RELATED"/>
    <property type="match status" value="1"/>
</dbReference>
<dbReference type="GO" id="GO:0022857">
    <property type="term" value="F:transmembrane transporter activity"/>
    <property type="evidence" value="ECO:0007669"/>
    <property type="project" value="TreeGrafter"/>
</dbReference>
<dbReference type="InterPro" id="IPR003838">
    <property type="entry name" value="ABC3_permease_C"/>
</dbReference>
<evidence type="ECO:0000256" key="6">
    <source>
        <dbReference type="SAM" id="Phobius"/>
    </source>
</evidence>
<evidence type="ECO:0000256" key="3">
    <source>
        <dbReference type="ARBA" id="ARBA00022692"/>
    </source>
</evidence>
<feature type="domain" description="ABC3 transporter permease C-terminal" evidence="7">
    <location>
        <begin position="684"/>
        <end position="795"/>
    </location>
</feature>
<feature type="transmembrane region" description="Helical" evidence="6">
    <location>
        <begin position="732"/>
        <end position="751"/>
    </location>
</feature>
<dbReference type="InterPro" id="IPR050250">
    <property type="entry name" value="Macrolide_Exporter_MacB"/>
</dbReference>
<dbReference type="InterPro" id="IPR025857">
    <property type="entry name" value="MacB_PCD"/>
</dbReference>
<feature type="transmembrane region" description="Helical" evidence="6">
    <location>
        <begin position="771"/>
        <end position="793"/>
    </location>
</feature>
<dbReference type="AlphaFoldDB" id="A0A966DV34"/>
<dbReference type="Pfam" id="PF12704">
    <property type="entry name" value="MacB_PCD"/>
    <property type="match status" value="1"/>
</dbReference>
<feature type="transmembrane region" description="Helical" evidence="6">
    <location>
        <begin position="435"/>
        <end position="454"/>
    </location>
</feature>
<reference evidence="9" key="1">
    <citation type="submission" date="2020-01" db="EMBL/GenBank/DDBJ databases">
        <authorList>
            <person name="Seo Y.L."/>
        </authorList>
    </citation>
    <scope>NUCLEOTIDE SEQUENCE</scope>
    <source>
        <strain evidence="9">R11</strain>
    </source>
</reference>
<feature type="transmembrane region" description="Helical" evidence="6">
    <location>
        <begin position="21"/>
        <end position="45"/>
    </location>
</feature>
<keyword evidence="3 6" id="KW-0812">Transmembrane</keyword>
<feature type="domain" description="MacB-like periplasmic core" evidence="8">
    <location>
        <begin position="20"/>
        <end position="250"/>
    </location>
</feature>
<proteinExistence type="predicted"/>
<protein>
    <submittedName>
        <fullName evidence="9">FtsX-like permease family protein</fullName>
    </submittedName>
</protein>
<feature type="transmembrane region" description="Helical" evidence="6">
    <location>
        <begin position="680"/>
        <end position="705"/>
    </location>
</feature>
<keyword evidence="10" id="KW-1185">Reference proteome</keyword>
<feature type="domain" description="ABC3 transporter permease C-terminal" evidence="7">
    <location>
        <begin position="296"/>
        <end position="413"/>
    </location>
</feature>
<comment type="caution">
    <text evidence="9">The sequence shown here is derived from an EMBL/GenBank/DDBJ whole genome shotgun (WGS) entry which is preliminary data.</text>
</comment>
<accession>A0A966DV34</accession>
<evidence type="ECO:0000256" key="5">
    <source>
        <dbReference type="ARBA" id="ARBA00023136"/>
    </source>
</evidence>
<reference evidence="9" key="2">
    <citation type="submission" date="2020-10" db="EMBL/GenBank/DDBJ databases">
        <title>Mucilaginibacter sp. nov., isolated from soil.</title>
        <authorList>
            <person name="Jeon C.O."/>
        </authorList>
    </citation>
    <scope>NUCLEOTIDE SEQUENCE</scope>
    <source>
        <strain evidence="9">R11</strain>
    </source>
</reference>
<dbReference type="Proteomes" id="UP000638732">
    <property type="component" value="Unassembled WGS sequence"/>
</dbReference>
<evidence type="ECO:0000259" key="7">
    <source>
        <dbReference type="Pfam" id="PF02687"/>
    </source>
</evidence>
<evidence type="ECO:0000313" key="10">
    <source>
        <dbReference type="Proteomes" id="UP000638732"/>
    </source>
</evidence>
<evidence type="ECO:0000256" key="2">
    <source>
        <dbReference type="ARBA" id="ARBA00022475"/>
    </source>
</evidence>
<evidence type="ECO:0000256" key="1">
    <source>
        <dbReference type="ARBA" id="ARBA00004651"/>
    </source>
</evidence>
<organism evidence="9 10">
    <name type="scientific">Mucilaginibacter agri</name>
    <dbReference type="NCBI Taxonomy" id="2695265"/>
    <lineage>
        <taxon>Bacteria</taxon>
        <taxon>Pseudomonadati</taxon>
        <taxon>Bacteroidota</taxon>
        <taxon>Sphingobacteriia</taxon>
        <taxon>Sphingobacteriales</taxon>
        <taxon>Sphingobacteriaceae</taxon>
        <taxon>Mucilaginibacter</taxon>
    </lineage>
</organism>
<sequence>MIPNFFKIAWRNIIRQKAYTLINIIGLGSGVAVCLIIFVLIQFHLSFDYFHEKKDRIYRLLTEYHHADSKDIFYGSGISAAIPQGLHVDMPTLKEIAPIYNNFDDQILVLNAAGETEKKFKETSGVFATTPAFFKIFDFPLLAGTSASLKDPNNALITKETAEKYFGNWKNAMGKTLKWNDKDVVKITGVLATVPKNTDFQLKLVIAMGTGFTAGYATSKDWNSTNNSFGCYVLLPSNVSQAYLTSRLRALVKKNHTDGITDSEIAQPLKDVHFDVQSGDYSNKSISPQMIKMLWLIALFILIIACVNFINLATAQAVNRAKEVGIRKVLGSNRSQLQIQFLTETMVIVLVSVIVSLGISAIAIPFIGKVLELPLTAGLLWQADVATFLMAMTVGVTLIAGFYPSIVLSGFNPINALKSKLALKTPKGISLRRALVVFQFIVAQGLIICTLIIVKQMHYFTNTSMGFAKNAIVNISVPGDSIGISKIPYLKQRLTSLKGVEQLSISSDIPAGENTNWGMFYFDHSAKQTDFYSIFKLIDDQYLKTYDLKLVAGRNILPSDTIKEFLVNEALVQKLGIRNPQDALNKEMRLGPRNKGVIVGVLKNYHNRSFKNEYAPMMMTSMAKWCSLTNIKLTASTINTTLPDIEKIWAEVYPDYAFDYKFMDEQVAQFYKQENQLASIYTWFAGVAILLSCLGLYGLASFMAVQRIKEVGIRKVLGASVSGIVYLFSKEFVVLIIIGFVIASPITWYLMNKWLQDYTFRIHIRWDTFAMSGFMAISIALATVSFQLIKAALTNPVKSLRSE</sequence>
<dbReference type="EMBL" id="WWEO01000044">
    <property type="protein sequence ID" value="NCD71081.1"/>
    <property type="molecule type" value="Genomic_DNA"/>
</dbReference>
<name>A0A966DV34_9SPHI</name>
<comment type="subcellular location">
    <subcellularLocation>
        <location evidence="1">Cell membrane</location>
        <topology evidence="1">Multi-pass membrane protein</topology>
    </subcellularLocation>
</comment>
<evidence type="ECO:0000259" key="8">
    <source>
        <dbReference type="Pfam" id="PF12704"/>
    </source>
</evidence>